<dbReference type="AlphaFoldDB" id="A0A8H4KNB5"/>
<keyword evidence="2" id="KW-0732">Signal</keyword>
<dbReference type="Pfam" id="PF00144">
    <property type="entry name" value="Beta-lactamase"/>
    <property type="match status" value="1"/>
</dbReference>
<keyword evidence="5" id="KW-1185">Reference proteome</keyword>
<comment type="similarity">
    <text evidence="1">Belongs to the peptidase S12 family.</text>
</comment>
<feature type="chain" id="PRO_5034914424" evidence="2">
    <location>
        <begin position="22"/>
        <end position="571"/>
    </location>
</feature>
<dbReference type="SUPFAM" id="SSF56601">
    <property type="entry name" value="beta-lactamase/transpeptidase-like"/>
    <property type="match status" value="1"/>
</dbReference>
<evidence type="ECO:0000259" key="3">
    <source>
        <dbReference type="Pfam" id="PF00144"/>
    </source>
</evidence>
<dbReference type="InterPro" id="IPR049511">
    <property type="entry name" value="PGH-like_rpt"/>
</dbReference>
<protein>
    <submittedName>
        <fullName evidence="4">Penicillin-binding protein</fullName>
    </submittedName>
</protein>
<dbReference type="InterPro" id="IPR012338">
    <property type="entry name" value="Beta-lactam/transpept-like"/>
</dbReference>
<accession>A0A8H4KNB5</accession>
<evidence type="ECO:0000256" key="1">
    <source>
        <dbReference type="ARBA" id="ARBA00038215"/>
    </source>
</evidence>
<dbReference type="OrthoDB" id="5946976at2759"/>
<dbReference type="InterPro" id="IPR050491">
    <property type="entry name" value="AmpC-like"/>
</dbReference>
<dbReference type="PANTHER" id="PTHR46825:SF9">
    <property type="entry name" value="BETA-LACTAMASE-RELATED DOMAIN-CONTAINING PROTEIN"/>
    <property type="match status" value="1"/>
</dbReference>
<evidence type="ECO:0000313" key="5">
    <source>
        <dbReference type="Proteomes" id="UP000605986"/>
    </source>
</evidence>
<dbReference type="PANTHER" id="PTHR46825">
    <property type="entry name" value="D-ALANYL-D-ALANINE-CARBOXYPEPTIDASE/ENDOPEPTIDASE AMPH"/>
    <property type="match status" value="1"/>
</dbReference>
<proteinExistence type="inferred from homology"/>
<organism evidence="4 5">
    <name type="scientific">Fusarium austroafricanum</name>
    <dbReference type="NCBI Taxonomy" id="2364996"/>
    <lineage>
        <taxon>Eukaryota</taxon>
        <taxon>Fungi</taxon>
        <taxon>Dikarya</taxon>
        <taxon>Ascomycota</taxon>
        <taxon>Pezizomycotina</taxon>
        <taxon>Sordariomycetes</taxon>
        <taxon>Hypocreomycetidae</taxon>
        <taxon>Hypocreales</taxon>
        <taxon>Nectriaceae</taxon>
        <taxon>Fusarium</taxon>
        <taxon>Fusarium concolor species complex</taxon>
    </lineage>
</organism>
<dbReference type="EMBL" id="JAADJG010000176">
    <property type="protein sequence ID" value="KAF4452764.1"/>
    <property type="molecule type" value="Genomic_DNA"/>
</dbReference>
<evidence type="ECO:0000256" key="2">
    <source>
        <dbReference type="SAM" id="SignalP"/>
    </source>
</evidence>
<reference evidence="4" key="1">
    <citation type="submission" date="2020-01" db="EMBL/GenBank/DDBJ databases">
        <title>Identification and distribution of gene clusters putatively required for synthesis of sphingolipid metabolism inhibitors in phylogenetically diverse species of the filamentous fungus Fusarium.</title>
        <authorList>
            <person name="Kim H.-S."/>
            <person name="Busman M."/>
            <person name="Brown D.W."/>
            <person name="Divon H."/>
            <person name="Uhlig S."/>
            <person name="Proctor R.H."/>
        </authorList>
    </citation>
    <scope>NUCLEOTIDE SEQUENCE</scope>
    <source>
        <strain evidence="4">NRRL 53441</strain>
    </source>
</reference>
<comment type="caution">
    <text evidence="4">The sequence shown here is derived from an EMBL/GenBank/DDBJ whole genome shotgun (WGS) entry which is preliminary data.</text>
</comment>
<dbReference type="Gene3D" id="3.40.710.10">
    <property type="entry name" value="DD-peptidase/beta-lactamase superfamily"/>
    <property type="match status" value="1"/>
</dbReference>
<feature type="signal peptide" evidence="2">
    <location>
        <begin position="1"/>
        <end position="21"/>
    </location>
</feature>
<dbReference type="Pfam" id="PF17660">
    <property type="entry name" value="BTRD1"/>
    <property type="match status" value="2"/>
</dbReference>
<dbReference type="InterPro" id="IPR001466">
    <property type="entry name" value="Beta-lactam-related"/>
</dbReference>
<name>A0A8H4KNB5_9HYPO</name>
<dbReference type="Proteomes" id="UP000605986">
    <property type="component" value="Unassembled WGS sequence"/>
</dbReference>
<evidence type="ECO:0000313" key="4">
    <source>
        <dbReference type="EMBL" id="KAF4452764.1"/>
    </source>
</evidence>
<feature type="domain" description="Beta-lactamase-related" evidence="3">
    <location>
        <begin position="237"/>
        <end position="504"/>
    </location>
</feature>
<gene>
    <name evidence="4" type="ORF">F53441_4476</name>
</gene>
<sequence length="571" mass="64992">MRLRPLGCLLASLLIIPSVGALPWPHDLDDSKYSVVSPRKAPQYVEYYYGVDGEEHRKREFNLQSRGYRPQSLSSYGPADRVKYAATWVQEIGPDFKTIHDVNKQTYDAWVKKWAEKGYVSTHVTATGPAKEAIFAGIMEQRNGTDWIPDCDIKMPRSYIEKGEEHPMKIQGFRISRRIEIEKKRGLFPTDIQGGESKDEEQYNVIFQQMVTPKPRFWTATGEVTGLNGNELARERLDNIMKEFMKKNGVRQAQVAIASNGEILAERGYTWAEDDRPIVNPHDRFPLASVSKTFLYAAITWMVDQGRLTYGSLVHNILRYYYPKDERARFISVQNLLDHKGGWDRKEAGEDIAFEFVKVAKSLPTKGEKPATDRDIVEYMLTQPLQFNTGEREAYSNYGNMLLGYLVSNITGMPYFNFLEEHILDGLDIKLYETAAYKHRDDSIIPESLQIGPDPLHPLSDQLVPAEYGGDGAIKEECGAAFSLAASASTVARFLAKHWFRRGQIKGARAHAESRKDLDWVVLFNTRNFASPSEFANLTEQTIPRFLDEFNLWGMAFEPGFGTQPWSQLGP</sequence>